<proteinExistence type="predicted"/>
<protein>
    <recommendedName>
        <fullName evidence="1">Phospholipase C/D domain-containing protein</fullName>
    </recommendedName>
</protein>
<organism evidence="2 3">
    <name type="scientific">Vulcanibacillus modesticaldus</name>
    <dbReference type="NCBI Taxonomy" id="337097"/>
    <lineage>
        <taxon>Bacteria</taxon>
        <taxon>Bacillati</taxon>
        <taxon>Bacillota</taxon>
        <taxon>Bacilli</taxon>
        <taxon>Bacillales</taxon>
        <taxon>Bacillaceae</taxon>
        <taxon>Vulcanibacillus</taxon>
    </lineage>
</organism>
<dbReference type="EMBL" id="MIJF01000035">
    <property type="protein sequence ID" value="OEF99044.1"/>
    <property type="molecule type" value="Genomic_DNA"/>
</dbReference>
<accession>A0A1D2YTL9</accession>
<name>A0A1D2YTL9_9BACI</name>
<dbReference type="InterPro" id="IPR029002">
    <property type="entry name" value="PLPC/GPLD1"/>
</dbReference>
<evidence type="ECO:0000313" key="2">
    <source>
        <dbReference type="EMBL" id="OEF99044.1"/>
    </source>
</evidence>
<dbReference type="Proteomes" id="UP000243739">
    <property type="component" value="Unassembled WGS sequence"/>
</dbReference>
<feature type="domain" description="Phospholipase C/D" evidence="1">
    <location>
        <begin position="6"/>
        <end position="166"/>
    </location>
</feature>
<reference evidence="2 3" key="1">
    <citation type="submission" date="2016-09" db="EMBL/GenBank/DDBJ databases">
        <title>Draft genome sequence for the type strain of Vulcanibacillus modesticaldus BR, a strictly anaerobic, moderately thermophilic, and nitrate-reducing bacterium from deep sea-hydrothermal vents of the Mid-Atlantic Ridge.</title>
        <authorList>
            <person name="Abin C.A."/>
            <person name="Hollibaugh J.T."/>
        </authorList>
    </citation>
    <scope>NUCLEOTIDE SEQUENCE [LARGE SCALE GENOMIC DNA]</scope>
    <source>
        <strain evidence="2 3">BR</strain>
    </source>
</reference>
<dbReference type="Pfam" id="PF00882">
    <property type="entry name" value="Zn_dep_PLPC"/>
    <property type="match status" value="1"/>
</dbReference>
<comment type="caution">
    <text evidence="2">The sequence shown here is derived from an EMBL/GenBank/DDBJ whole genome shotgun (WGS) entry which is preliminary data.</text>
</comment>
<keyword evidence="3" id="KW-1185">Reference proteome</keyword>
<dbReference type="OrthoDB" id="9810528at2"/>
<gene>
    <name evidence="2" type="ORF">BHF71_02335</name>
</gene>
<dbReference type="STRING" id="337097.BHF71_02335"/>
<evidence type="ECO:0000313" key="3">
    <source>
        <dbReference type="Proteomes" id="UP000243739"/>
    </source>
</evidence>
<sequence length="303" mass="35746">MPNVWTHNIFAERVAEKAKIDISQARRIYNLGAQGPDLFFYHNFWPWKKKKSLEYLGSKIHKENCGEFLIQMISYIKRHSDLPILKYYVLGFISHHLLDRNTHPYIIYKSGEGGHKHQELEIIIDSILAKDFYDIETWKTPVYKEIYASKNLDSSIQSMIAFLINKVHHIDLPNFERKINRSYKDMITALKILFDPSGLKQKIFGELVSPYTYKRDIPNKDFLNQNKELWLHPANENATSRESFYELLEKAEEEGRIIFLAIEDYLRGFKSLEFIQGLIGNISYDTGESCEEKLKYQYFDIIV</sequence>
<dbReference type="RefSeq" id="WP_069657021.1">
    <property type="nucleotide sequence ID" value="NZ_MIJF01000035.1"/>
</dbReference>
<dbReference type="AlphaFoldDB" id="A0A1D2YTL9"/>
<evidence type="ECO:0000259" key="1">
    <source>
        <dbReference type="Pfam" id="PF00882"/>
    </source>
</evidence>